<dbReference type="Gene3D" id="3.40.50.150">
    <property type="entry name" value="Vaccinia Virus protein VP39"/>
    <property type="match status" value="1"/>
</dbReference>
<dbReference type="InterPro" id="IPR029063">
    <property type="entry name" value="SAM-dependent_MTases_sf"/>
</dbReference>
<evidence type="ECO:0000313" key="12">
    <source>
        <dbReference type="Proteomes" id="UP000005250"/>
    </source>
</evidence>
<keyword evidence="12" id="KW-1185">Reference proteome</keyword>
<feature type="binding site" evidence="9">
    <location>
        <position position="166"/>
    </location>
    <ligand>
        <name>substrate</name>
    </ligand>
</feature>
<evidence type="ECO:0000313" key="11">
    <source>
        <dbReference type="EMBL" id="CCJ64780.1"/>
    </source>
</evidence>
<dbReference type="SUPFAM" id="SSF53335">
    <property type="entry name" value="S-adenosyl-L-methionine-dependent methyltransferases"/>
    <property type="match status" value="1"/>
</dbReference>
<dbReference type="Pfam" id="PF02390">
    <property type="entry name" value="Methyltransf_4"/>
    <property type="match status" value="1"/>
</dbReference>
<reference evidence="11 12" key="1">
    <citation type="journal article" date="2012" name="BMC Genomics">
        <title>Comparative genomics of the classical Bordetella subspecies: the evolution and exchange of virulence-associated diversity amongst closely related pathogens.</title>
        <authorList>
            <person name="Park J."/>
            <person name="Zhang Y."/>
            <person name="Buboltz A.M."/>
            <person name="Zhang X."/>
            <person name="Schuster S.C."/>
            <person name="Ahuja U."/>
            <person name="Liu M."/>
            <person name="Miller J.F."/>
            <person name="Sebaihia M."/>
            <person name="Bentley S.D."/>
            <person name="Parkhill J."/>
            <person name="Harvill E.T."/>
        </authorList>
    </citation>
    <scope>NUCLEOTIDE SEQUENCE [LARGE SCALE GENOMIC DNA]</scope>
    <source>
        <strain evidence="12">ATCC 9797 / DSM 5571 / CCUG 30873 / LMG 14455 / NCTC 10739 / 18323</strain>
    </source>
</reference>
<evidence type="ECO:0000256" key="10">
    <source>
        <dbReference type="SAM" id="MobiDB-lite"/>
    </source>
</evidence>
<dbReference type="PROSITE" id="PS51625">
    <property type="entry name" value="SAM_MT_TRMB"/>
    <property type="match status" value="1"/>
</dbReference>
<dbReference type="PANTHER" id="PTHR23417:SF14">
    <property type="entry name" value="PENTACOTRIPEPTIDE-REPEAT REGION OF PRORP DOMAIN-CONTAINING PROTEIN"/>
    <property type="match status" value="1"/>
</dbReference>
<gene>
    <name evidence="9" type="primary">trmB</name>
    <name evidence="11" type="ordered locus">BN118_3355</name>
</gene>
<dbReference type="SMR" id="A0A0T7CT10"/>
<name>A0A0T7CT10_BORP1</name>
<dbReference type="HAMAP" id="MF_01057">
    <property type="entry name" value="tRNA_methyltr_TrmB"/>
    <property type="match status" value="1"/>
</dbReference>
<dbReference type="Proteomes" id="UP000005250">
    <property type="component" value="Chromosome"/>
</dbReference>
<dbReference type="InterPro" id="IPR055361">
    <property type="entry name" value="tRNA_methyltr_TrmB_bact"/>
</dbReference>
<evidence type="ECO:0000256" key="9">
    <source>
        <dbReference type="HAMAP-Rule" id="MF_01057"/>
    </source>
</evidence>
<evidence type="ECO:0000256" key="5">
    <source>
        <dbReference type="ARBA" id="ARBA00022691"/>
    </source>
</evidence>
<feature type="binding site" evidence="9">
    <location>
        <position position="139"/>
    </location>
    <ligand>
        <name>S-adenosyl-L-methionine</name>
        <dbReference type="ChEBI" id="CHEBI:59789"/>
    </ligand>
</feature>
<dbReference type="HOGENOM" id="CLU_050910_0_1_4"/>
<keyword evidence="6 9" id="KW-0819">tRNA processing</keyword>
<evidence type="ECO:0000256" key="3">
    <source>
        <dbReference type="ARBA" id="ARBA00022603"/>
    </source>
</evidence>
<comment type="caution">
    <text evidence="9">Lacks conserved residue(s) required for the propagation of feature annotation.</text>
</comment>
<evidence type="ECO:0000256" key="4">
    <source>
        <dbReference type="ARBA" id="ARBA00022679"/>
    </source>
</evidence>
<comment type="similarity">
    <text evidence="8 9">Belongs to the class I-like SAM-binding methyltransferase superfamily. TrmB family.</text>
</comment>
<feature type="binding site" evidence="9">
    <location>
        <position position="112"/>
    </location>
    <ligand>
        <name>S-adenosyl-L-methionine</name>
        <dbReference type="ChEBI" id="CHEBI:59789"/>
    </ligand>
</feature>
<proteinExistence type="inferred from homology"/>
<organism evidence="11 12">
    <name type="scientific">Bordetella pertussis (strain ATCC 9797 / DSM 5571 / CCUG 30873 / LMG 14455 / NCTC 10739 / 18323)</name>
    <dbReference type="NCBI Taxonomy" id="568706"/>
    <lineage>
        <taxon>Bacteria</taxon>
        <taxon>Pseudomonadati</taxon>
        <taxon>Pseudomonadota</taxon>
        <taxon>Betaproteobacteria</taxon>
        <taxon>Burkholderiales</taxon>
        <taxon>Alcaligenaceae</taxon>
        <taxon>Bordetella</taxon>
    </lineage>
</organism>
<feature type="region of interest" description="Disordered" evidence="10">
    <location>
        <begin position="1"/>
        <end position="34"/>
    </location>
</feature>
<evidence type="ECO:0000256" key="2">
    <source>
        <dbReference type="ARBA" id="ARBA00003015"/>
    </source>
</evidence>
<dbReference type="GeneID" id="69600080"/>
<dbReference type="PANTHER" id="PTHR23417">
    <property type="entry name" value="3-DEOXY-D-MANNO-OCTULOSONIC-ACID TRANSFERASE/TRNA GUANINE-N 7 - -METHYLTRANSFERASE"/>
    <property type="match status" value="1"/>
</dbReference>
<comment type="function">
    <text evidence="2 9">Catalyzes the formation of N(7)-methylguanine at position 46 (m7G46) in tRNA.</text>
</comment>
<evidence type="ECO:0000256" key="1">
    <source>
        <dbReference type="ARBA" id="ARBA00000142"/>
    </source>
</evidence>
<dbReference type="RefSeq" id="WP_010931594.1">
    <property type="nucleotide sequence ID" value="NC_018518.1"/>
</dbReference>
<feature type="binding site" evidence="9">
    <location>
        <position position="87"/>
    </location>
    <ligand>
        <name>S-adenosyl-L-methionine</name>
        <dbReference type="ChEBI" id="CHEBI:59789"/>
    </ligand>
</feature>
<dbReference type="EC" id="2.1.1.33" evidence="9"/>
<dbReference type="KEGG" id="bper:BN118_3355"/>
<evidence type="ECO:0000256" key="8">
    <source>
        <dbReference type="ARBA" id="ARBA00060767"/>
    </source>
</evidence>
<keyword evidence="4 9" id="KW-0808">Transferase</keyword>
<dbReference type="GO" id="GO:0043527">
    <property type="term" value="C:tRNA methyltransferase complex"/>
    <property type="evidence" value="ECO:0007669"/>
    <property type="project" value="TreeGrafter"/>
</dbReference>
<feature type="binding site" evidence="9">
    <location>
        <begin position="233"/>
        <end position="236"/>
    </location>
    <ligand>
        <name>substrate</name>
    </ligand>
</feature>
<dbReference type="UniPathway" id="UPA00989"/>
<sequence length="254" mass="28051">MNTNTPAHPPEGAPLSEATQAALASAEHAPDSPGATHIRSFVHRRGHITQRQRDALEQLMGKWSVPYAPRPLDMAAAFGRQAPTILEIGFGMGETTEKIALARPGDNFLGVEVFNAGVGSLLHRIEESAISNLRIVQHDAVEVVRDMIAPDSLAGVHVYFPDPWPKKRHHKRRLLQPPFVALLASRLAPGGYLHCATDWEDYAVQMLEVLGGEPLLRNTADGYAPRPDFRPQTKFETRGLRLGHGVWDLMFKRA</sequence>
<dbReference type="GO" id="GO:0008176">
    <property type="term" value="F:tRNA (guanine(46)-N7)-methyltransferase activity"/>
    <property type="evidence" value="ECO:0007669"/>
    <property type="project" value="UniProtKB-UniRule"/>
</dbReference>
<dbReference type="InterPro" id="IPR003358">
    <property type="entry name" value="tRNA_(Gua-N-7)_MeTrfase_Trmb"/>
</dbReference>
<accession>A0A0T7CT10</accession>
<protein>
    <recommendedName>
        <fullName evidence="9">tRNA (guanine-N(7)-)-methyltransferase</fullName>
        <ecNumber evidence="9">2.1.1.33</ecNumber>
    </recommendedName>
    <alternativeName>
        <fullName evidence="9">tRNA (guanine(46)-N(7))-methyltransferase</fullName>
    </alternativeName>
    <alternativeName>
        <fullName evidence="9">tRNA(m7G46)-methyltransferase</fullName>
    </alternativeName>
</protein>
<evidence type="ECO:0000256" key="7">
    <source>
        <dbReference type="ARBA" id="ARBA00060552"/>
    </source>
</evidence>
<feature type="binding site" evidence="9">
    <location>
        <position position="162"/>
    </location>
    <ligand>
        <name>S-adenosyl-L-methionine</name>
        <dbReference type="ChEBI" id="CHEBI:59789"/>
    </ligand>
</feature>
<keyword evidence="3 9" id="KW-0489">Methyltransferase</keyword>
<feature type="binding site" evidence="9">
    <location>
        <position position="198"/>
    </location>
    <ligand>
        <name>substrate</name>
    </ligand>
</feature>
<keyword evidence="5 9" id="KW-0949">S-adenosyl-L-methionine</keyword>
<dbReference type="eggNOG" id="COG0220">
    <property type="taxonomic scope" value="Bacteria"/>
</dbReference>
<evidence type="ECO:0000256" key="6">
    <source>
        <dbReference type="ARBA" id="ARBA00022694"/>
    </source>
</evidence>
<dbReference type="AlphaFoldDB" id="A0A0T7CT10"/>
<comment type="pathway">
    <text evidence="7 9">tRNA modification; N(7)-methylguanine-tRNA biosynthesis.</text>
</comment>
<comment type="catalytic activity">
    <reaction evidence="1 9">
        <text>guanosine(46) in tRNA + S-adenosyl-L-methionine = N(7)-methylguanosine(46) in tRNA + S-adenosyl-L-homocysteine</text>
        <dbReference type="Rhea" id="RHEA:42708"/>
        <dbReference type="Rhea" id="RHEA-COMP:10188"/>
        <dbReference type="Rhea" id="RHEA-COMP:10189"/>
        <dbReference type="ChEBI" id="CHEBI:57856"/>
        <dbReference type="ChEBI" id="CHEBI:59789"/>
        <dbReference type="ChEBI" id="CHEBI:74269"/>
        <dbReference type="ChEBI" id="CHEBI:74480"/>
        <dbReference type="EC" id="2.1.1.33"/>
    </reaction>
</comment>
<dbReference type="EMBL" id="HE965805">
    <property type="protein sequence ID" value="CCJ64780.1"/>
    <property type="molecule type" value="Genomic_DNA"/>
</dbReference>
<dbReference type="NCBIfam" id="TIGR00091">
    <property type="entry name" value="tRNA (guanosine(46)-N7)-methyltransferase TrmB"/>
    <property type="match status" value="1"/>
</dbReference>
<dbReference type="FunFam" id="3.40.50.150:FF:000035">
    <property type="entry name" value="tRNA (guanine-N(7)-)-methyltransferase"/>
    <property type="match status" value="1"/>
</dbReference>